<gene>
    <name evidence="3" type="ORF">FHS11_001039</name>
</gene>
<evidence type="ECO:0000256" key="2">
    <source>
        <dbReference type="SAM" id="Phobius"/>
    </source>
</evidence>
<reference evidence="3" key="1">
    <citation type="submission" date="2020-08" db="EMBL/GenBank/DDBJ databases">
        <title>Genomic Encyclopedia of Type Strains, Phase III (KMG-III): the genomes of soil and plant-associated and newly described type strains.</title>
        <authorList>
            <person name="Whitman W."/>
        </authorList>
    </citation>
    <scope>NUCLEOTIDE SEQUENCE [LARGE SCALE GENOMIC DNA]</scope>
    <source>
        <strain evidence="3">CECT 8628</strain>
    </source>
</reference>
<dbReference type="OrthoDB" id="1523584at2"/>
<protein>
    <recommendedName>
        <fullName evidence="5">Outer membrane protein beta-barrel domain-containing protein</fullName>
    </recommendedName>
</protein>
<comment type="caution">
    <text evidence="3">The sequence shown here is derived from an EMBL/GenBank/DDBJ whole genome shotgun (WGS) entry which is preliminary data.</text>
</comment>
<organism evidence="3 4">
    <name type="scientific">Mucilaginibacter gotjawali</name>
    <dbReference type="NCBI Taxonomy" id="1550579"/>
    <lineage>
        <taxon>Bacteria</taxon>
        <taxon>Pseudomonadati</taxon>
        <taxon>Bacteroidota</taxon>
        <taxon>Sphingobacteriia</taxon>
        <taxon>Sphingobacteriales</taxon>
        <taxon>Sphingobacteriaceae</taxon>
        <taxon>Mucilaginibacter</taxon>
    </lineage>
</organism>
<proteinExistence type="predicted"/>
<evidence type="ECO:0008006" key="5">
    <source>
        <dbReference type="Google" id="ProtNLM"/>
    </source>
</evidence>
<evidence type="ECO:0000313" key="4">
    <source>
        <dbReference type="Proteomes" id="UP000539265"/>
    </source>
</evidence>
<keyword evidence="2" id="KW-1133">Transmembrane helix</keyword>
<evidence type="ECO:0000313" key="3">
    <source>
        <dbReference type="EMBL" id="MBB3054629.1"/>
    </source>
</evidence>
<accession>A0A839SD81</accession>
<dbReference type="RefSeq" id="WP_096356624.1">
    <property type="nucleotide sequence ID" value="NZ_AP017313.1"/>
</dbReference>
<name>A0A839SD81_9SPHI</name>
<dbReference type="Proteomes" id="UP000539265">
    <property type="component" value="Unassembled WGS sequence"/>
</dbReference>
<keyword evidence="2" id="KW-0472">Membrane</keyword>
<evidence type="ECO:0000256" key="1">
    <source>
        <dbReference type="SAM" id="MobiDB-lite"/>
    </source>
</evidence>
<keyword evidence="4" id="KW-1185">Reference proteome</keyword>
<keyword evidence="2" id="KW-0812">Transmembrane</keyword>
<feature type="region of interest" description="Disordered" evidence="1">
    <location>
        <begin position="88"/>
        <end position="108"/>
    </location>
</feature>
<feature type="transmembrane region" description="Helical" evidence="2">
    <location>
        <begin position="47"/>
        <end position="70"/>
    </location>
</feature>
<dbReference type="EMBL" id="JACHWX010000002">
    <property type="protein sequence ID" value="MBB3054629.1"/>
    <property type="molecule type" value="Genomic_DNA"/>
</dbReference>
<dbReference type="AlphaFoldDB" id="A0A839SD81"/>
<sequence length="412" mass="45376">MNKENNEGLDDLFKKKLEDPVYQAGFREEDWGALEKMLERHKKPRGIVYWLPVVSGLAALLLVVFGWWFFKGATHQHNSQKMHLTAINHPQKNSGKNGGPARQTATHSINTTPAPVTYAGNLKPGKNSAGSKIFLTSADGARRTAGQGITVNDTLVNRSGEMLVSKAPVPQFANEQLAIQTLPVIDLSKRNSANAAITSPDKKSIKKINTKRAFIPQYALTVLAAPDINGVGSFQQSKVGTNIGLQFSAEVTKKLTITTGAVYSVKPYITGFDNYHTLYHFKADPINVTADCRMLDIPINLGYQVFNKRQNRITIGTGLSSYIMVHESYKFNYANTYITGPSSYTVPNSNKYFFGVLNLNATYQRQLNQKVGLTIQPYVKLPLANIGYSQVRLQTTGVAIGLSWNLNSSSTP</sequence>